<gene>
    <name evidence="10" type="ORF">UPYG_G00054870</name>
</gene>
<keyword evidence="11" id="KW-1185">Reference proteome</keyword>
<reference evidence="10 11" key="1">
    <citation type="submission" date="2024-06" db="EMBL/GenBank/DDBJ databases">
        <authorList>
            <person name="Pan Q."/>
            <person name="Wen M."/>
            <person name="Jouanno E."/>
            <person name="Zahm M."/>
            <person name="Klopp C."/>
            <person name="Cabau C."/>
            <person name="Louis A."/>
            <person name="Berthelot C."/>
            <person name="Parey E."/>
            <person name="Roest Crollius H."/>
            <person name="Montfort J."/>
            <person name="Robinson-Rechavi M."/>
            <person name="Bouchez O."/>
            <person name="Lampietro C."/>
            <person name="Lopez Roques C."/>
            <person name="Donnadieu C."/>
            <person name="Postlethwait J."/>
            <person name="Bobe J."/>
            <person name="Verreycken H."/>
            <person name="Guiguen Y."/>
        </authorList>
    </citation>
    <scope>NUCLEOTIDE SEQUENCE [LARGE SCALE GENOMIC DNA]</scope>
    <source>
        <strain evidence="10">Up_M1</strain>
        <tissue evidence="10">Testis</tissue>
    </source>
</reference>
<keyword evidence="4" id="KW-0130">Cell adhesion</keyword>
<protein>
    <submittedName>
        <fullName evidence="10">Uncharacterized protein</fullName>
    </submittedName>
</protein>
<keyword evidence="8" id="KW-0812">Transmembrane</keyword>
<comment type="similarity">
    <text evidence="2">Belongs to the mesothelin family.</text>
</comment>
<comment type="caution">
    <text evidence="10">The sequence shown here is derived from an EMBL/GenBank/DDBJ whole genome shotgun (WGS) entry which is preliminary data.</text>
</comment>
<evidence type="ECO:0000256" key="7">
    <source>
        <dbReference type="SAM" id="MobiDB-lite"/>
    </source>
</evidence>
<evidence type="ECO:0000313" key="11">
    <source>
        <dbReference type="Proteomes" id="UP001557470"/>
    </source>
</evidence>
<dbReference type="EMBL" id="JAGEUA010000002">
    <property type="protein sequence ID" value="KAL1005125.1"/>
    <property type="molecule type" value="Genomic_DNA"/>
</dbReference>
<accession>A0ABD0XN54</accession>
<evidence type="ECO:0000256" key="1">
    <source>
        <dbReference type="ARBA" id="ARBA00004370"/>
    </source>
</evidence>
<evidence type="ECO:0000256" key="5">
    <source>
        <dbReference type="ARBA" id="ARBA00023136"/>
    </source>
</evidence>
<keyword evidence="5 8" id="KW-0472">Membrane</keyword>
<feature type="region of interest" description="Disordered" evidence="7">
    <location>
        <begin position="266"/>
        <end position="302"/>
    </location>
</feature>
<dbReference type="InterPro" id="IPR010335">
    <property type="entry name" value="Mesothelin"/>
</dbReference>
<feature type="transmembrane region" description="Helical" evidence="8">
    <location>
        <begin position="2548"/>
        <end position="2566"/>
    </location>
</feature>
<keyword evidence="3 9" id="KW-0732">Signal</keyword>
<dbReference type="Proteomes" id="UP001557470">
    <property type="component" value="Unassembled WGS sequence"/>
</dbReference>
<dbReference type="PANTHER" id="PTHR23412">
    <property type="entry name" value="STEREOCILIN RELATED"/>
    <property type="match status" value="1"/>
</dbReference>
<evidence type="ECO:0000256" key="6">
    <source>
        <dbReference type="ARBA" id="ARBA00023180"/>
    </source>
</evidence>
<dbReference type="GO" id="GO:0016020">
    <property type="term" value="C:membrane"/>
    <property type="evidence" value="ECO:0007669"/>
    <property type="project" value="UniProtKB-SubCell"/>
</dbReference>
<dbReference type="GO" id="GO:0007155">
    <property type="term" value="P:cell adhesion"/>
    <property type="evidence" value="ECO:0007669"/>
    <property type="project" value="UniProtKB-KW"/>
</dbReference>
<organism evidence="10 11">
    <name type="scientific">Umbra pygmaea</name>
    <name type="common">Eastern mudminnow</name>
    <dbReference type="NCBI Taxonomy" id="75934"/>
    <lineage>
        <taxon>Eukaryota</taxon>
        <taxon>Metazoa</taxon>
        <taxon>Chordata</taxon>
        <taxon>Craniata</taxon>
        <taxon>Vertebrata</taxon>
        <taxon>Euteleostomi</taxon>
        <taxon>Actinopterygii</taxon>
        <taxon>Neopterygii</taxon>
        <taxon>Teleostei</taxon>
        <taxon>Protacanthopterygii</taxon>
        <taxon>Esociformes</taxon>
        <taxon>Umbridae</taxon>
        <taxon>Umbra</taxon>
    </lineage>
</organism>
<name>A0ABD0XN54_UMBPY</name>
<feature type="chain" id="PRO_5044773790" evidence="9">
    <location>
        <begin position="25"/>
        <end position="2567"/>
    </location>
</feature>
<keyword evidence="8" id="KW-1133">Transmembrane helix</keyword>
<comment type="subcellular location">
    <subcellularLocation>
        <location evidence="1">Membrane</location>
    </subcellularLocation>
</comment>
<keyword evidence="6" id="KW-0325">Glycoprotein</keyword>
<evidence type="ECO:0000313" key="10">
    <source>
        <dbReference type="EMBL" id="KAL1005125.1"/>
    </source>
</evidence>
<evidence type="ECO:0000256" key="3">
    <source>
        <dbReference type="ARBA" id="ARBA00022729"/>
    </source>
</evidence>
<evidence type="ECO:0000256" key="2">
    <source>
        <dbReference type="ARBA" id="ARBA00011016"/>
    </source>
</evidence>
<proteinExistence type="inferred from homology"/>
<evidence type="ECO:0000256" key="8">
    <source>
        <dbReference type="SAM" id="Phobius"/>
    </source>
</evidence>
<feature type="signal peptide" evidence="9">
    <location>
        <begin position="1"/>
        <end position="24"/>
    </location>
</feature>
<feature type="compositionally biased region" description="Polar residues" evidence="7">
    <location>
        <begin position="266"/>
        <end position="281"/>
    </location>
</feature>
<evidence type="ECO:0000256" key="4">
    <source>
        <dbReference type="ARBA" id="ARBA00022889"/>
    </source>
</evidence>
<sequence length="2567" mass="282270">MTSCYLFLLVYLTTTCCYWGVSDAERNDKCLTQQTCAQNESTPSDLLQCMGLPAAASGREQLRTLRDMVDAALDLYSFMRSSLSREPLFDLELGISVNPEAEAFQQEYLLKVWMEVKIKPLLSSISRGFLVCLSNKNFSCSAYQTMVQELSDHYSGMDPVRQRWIFNSFMYPFLSGTGAGCVIPGDSSEDWLLRNFGSFRAEARLKELTALNVFFSGLEVLDLLTAEQKAELLLNPGVEGLENGTLTMLFNTLMSDLNPPVEKYTLTTPGAPNHTNRSSYTPAYLTRPMSDNNYPPQPPPPKESLREVVNGLMGVFRPFGSFVREFVSLTHERPLAEISSTTLTQVVLNWTLAELAERYQPQQDPEDWMDPLLDVEVWYDHVVVPILHRVLPPEQTYIPHSLEAVFHKVFFLNSDLDDMGNDTMVADVCSITLDERSCGLTNGVEKVARVLHCVARSNLTINEETFMGLVVALMGRINGLLEEISSVMAQHFQEVFGQADSPALTHENLNDPEFIRLWFQIKLKPLLPSIPHSLLSCLSTKNFTCPVYQALVKELSLNINLMSLEDELMIYNYFLFPFLLNHNSSDPQCISSASSSANWLIKNFDGFSVLAPLEDFYSLNHNFSALSALGVLSPKQIAELVVFSFPHLPGKDVVINTVFEYLTSSPTQRRFPEFLLQLTILSEEVSIPCPSYKIIFENLYQALLSVPPEMEPDIWATINSLIQTSPGDCLPNKCTVTQFNDTVLCKGINSDEVQTYLETSNSAELSCNFTLGQYACASLTNFTAEDLVSLLKCELASNVSQSIKTWKLLLTKVTPVLDNALDILYNMSIPLIGPAVSEVLDVIGEIRINTLTYDQLRDSEVIRVWFNQRLDAFLPSVSGGFLNCLITRNLSCDTYQQILQYFSNHFDQMNLSRQDLVVKYFIVPFLRQNSSDPGCVSNTNSSVVWLQKNFGPFSVLVSITELLNLNPAFDPLSALGGLSPKQTAELVLVPPAGFSDPDLIINTVFDYLTASPIERGFHEFLLELVSLSEQNNVSCASSTVIFARLDQATPTATTEIVLAITDSKTALLQSVPSACNVYMGTCNITPVNETAICAGVNRTALQGFLNNDQIRTFLCAYSIDVYACSSVSVLTPGNLSSLLRCKLSGNSSQSAPIWKLFFTKVSGVLDSALDLFSNTTLDPNTSAVSQTLDAIREVRLDSFRPNNLNDPNFLSLWFNTRLSPFLPAVSPDFLSCLSTKNFSCSSYQTIIQILSSRQSAMTLARQISVYTDFIQLFLYRNNTSDPGCTSGILNTGQWLAKNFGGFSVFASLADLRRLFPDFTAIDILSQLSTNQLAEFASTPGQLLSAANVTLLMSYVPDRVFYSFFTDFSTAITGHESLYPVDVLSAMLQQLFVRGNLSSPALSDQQVFTWLRPLLVYLAPPQVAPLFSVVEMRSCSSGRQIVSFLDASHSTLQNATQTNIYNQILRSLQGSSSLRCYNNSQSFYIFLQSSFLDFGFPNLSNILSLISPNQTKQLVNTLSVSDLGGFLRRPNIVNNNTELCQLYSIYAQTPLFLQTESVVDSLRLPTLTCVWPTVLSSSQSSEVNAWFDIRLKNYLPLLTKSLVTSPAVQTAPCLAYQKLISFLGGYNYSATDFGPADVYNQDIRTYLISASAPKCYNAGDPELNSTAWFALNIGSFISYLTLNDLNNFGSSSVLQVFTVDQLNLALLNMAHWPQNLTNYYTSLVYQQDSNFNPLFLPPEFWCVVPGPAFSQLNVQQSIMVLHNLSMLCPNLDPVVAAALAGTSGNNINTNIITALGNQSTGLSEGQITMAPASVLWASINILSTVSDWNQGQANAIIQSLTTGGYLQPQVINASILTMLGSLVIGIPSQTFRSINAVELVTAAQNPTFVKYIITVSSTSDSIIQNVPDSLAPAIPRSLLQNFLTSSLVLGNINQKTWIQDQAVFVFNSVAGGFDNSNNLSSSVLQGFTSTNVVSLSRPKIKNLVMACRRGGNNRVVLKEEQLTSMYNYIKTEPDVTNYNIYPSGMLLYYDYSQVTTGTCRQYFSNMGDADFAVFSPALSYKLTDLVNNARTCLSVTSPVLNNRTLQVLGNMVCVLDGSYIQNSDPVILQNLQNCKDLTVGQVAAIETLLINGNTQHGAPANWTIQTLNDLGILPLYLTSKFYSYFSTTVKKQFLNSFLKVLQAEGTSRHKVNLMKMAIRQSIINNSKMKRSTVSNCTVGQITQVTIADVSFPISYLTVSQFNTCLTAQTVNDNLAAITAKVDDPEYMSVVLALLREAYSNQSTIPEQKVQVLGVASRVATNVDIAMWNITTIDTLSALMDPTYGAWDPNLVQIIIIKYLNNTGTSLGSAELNAIGGINLCSLDISFLNNITQNSLSLAAALNVSSCTLEKKQLLFTIAQGAFMNRADTISPTAYQLIQPYIGGATYTFIRSLSMSNINMDLLTFIQLNLPVVLNLTVTQVQGLLGTNLPLLKSYENQPVVSSWIKSQYQSDLDSLGLGLTGGKASVTAPGVGTITTAGVVGPAGASGSTGTTAGSKTTASGAIQTNRPMFGLHLFLTTVSIAALLLLQ</sequence>
<evidence type="ECO:0000256" key="9">
    <source>
        <dbReference type="SAM" id="SignalP"/>
    </source>
</evidence>
<dbReference type="InterPro" id="IPR026664">
    <property type="entry name" value="Stereocilin-rel"/>
</dbReference>
<dbReference type="PANTHER" id="PTHR23412:SF6">
    <property type="entry name" value="MESOTHELIN"/>
    <property type="match status" value="1"/>
</dbReference>
<dbReference type="Pfam" id="PF06060">
    <property type="entry name" value="Mesothelin"/>
    <property type="match status" value="1"/>
</dbReference>